<dbReference type="EMBL" id="AAEE01000007">
    <property type="protein sequence ID" value="EAK88244.1"/>
    <property type="molecule type" value="Genomic_DNA"/>
</dbReference>
<keyword evidence="3" id="KW-0963">Cytoplasm</keyword>
<dbReference type="InterPro" id="IPR000649">
    <property type="entry name" value="IF-2B-related"/>
</dbReference>
<dbReference type="GO" id="GO:0005829">
    <property type="term" value="C:cytosol"/>
    <property type="evidence" value="ECO:0007669"/>
    <property type="project" value="UniProtKB-SubCell"/>
</dbReference>
<evidence type="ECO:0000256" key="3">
    <source>
        <dbReference type="ARBA" id="ARBA00022490"/>
    </source>
</evidence>
<evidence type="ECO:0000313" key="11">
    <source>
        <dbReference type="EMBL" id="EAK88244.1"/>
    </source>
</evidence>
<dbReference type="GO" id="GO:0005085">
    <property type="term" value="F:guanyl-nucleotide exchange factor activity"/>
    <property type="evidence" value="ECO:0007669"/>
    <property type="project" value="TreeGrafter"/>
</dbReference>
<dbReference type="PANTHER" id="PTHR45859:SF1">
    <property type="entry name" value="TRANSLATION INITIATION FACTOR EIF-2B SUBUNIT BETA"/>
    <property type="match status" value="1"/>
</dbReference>
<evidence type="ECO:0000256" key="6">
    <source>
        <dbReference type="ARBA" id="ARBA00044122"/>
    </source>
</evidence>
<dbReference type="Proteomes" id="UP000006726">
    <property type="component" value="Chromosome 5"/>
</dbReference>
<dbReference type="SUPFAM" id="SSF100950">
    <property type="entry name" value="NagB/RpiA/CoA transferase-like"/>
    <property type="match status" value="1"/>
</dbReference>
<dbReference type="InterPro" id="IPR051855">
    <property type="entry name" value="eIF2B_beta_subunit"/>
</dbReference>
<gene>
    <name evidence="11" type="ORF">cgd5_1600</name>
</gene>
<dbReference type="STRING" id="353152.Q5CRT0"/>
<dbReference type="PANTHER" id="PTHR45859">
    <property type="entry name" value="TRANSLATION INITIATION FACTOR EIF-2B SUBUNIT BETA"/>
    <property type="match status" value="1"/>
</dbReference>
<dbReference type="OMA" id="SHSCAVA"/>
<evidence type="ECO:0000256" key="9">
    <source>
        <dbReference type="RuleBase" id="RU003814"/>
    </source>
</evidence>
<comment type="similarity">
    <text evidence="2 9">Belongs to the eIF-2B alpha/beta/delta subunits family.</text>
</comment>
<name>Q5CRT0_CRYPI</name>
<dbReference type="SMR" id="Q5CRT0"/>
<dbReference type="KEGG" id="cpv:cgd5_1600"/>
<reference evidence="11 12" key="1">
    <citation type="journal article" date="2004" name="Science">
        <title>Complete genome sequence of the apicomplexan, Cryptosporidium parvum.</title>
        <authorList>
            <person name="Abrahamsen M.S."/>
            <person name="Templeton T.J."/>
            <person name="Enomoto S."/>
            <person name="Abrahante J.E."/>
            <person name="Zhu G."/>
            <person name="Lancto C.A."/>
            <person name="Deng M."/>
            <person name="Liu C."/>
            <person name="Widmer G."/>
            <person name="Tzipori S."/>
            <person name="Buck G.A."/>
            <person name="Xu P."/>
            <person name="Bankier A.T."/>
            <person name="Dear P.H."/>
            <person name="Konfortov B.A."/>
            <person name="Spriggs H.F."/>
            <person name="Iyer L."/>
            <person name="Anantharaman V."/>
            <person name="Aravind L."/>
            <person name="Kapur V."/>
        </authorList>
    </citation>
    <scope>NUCLEOTIDE SEQUENCE [LARGE SCALE GENOMIC DNA]</scope>
    <source>
        <strain evidence="12">Iowa II</strain>
    </source>
</reference>
<evidence type="ECO:0000256" key="7">
    <source>
        <dbReference type="ARBA" id="ARBA00044228"/>
    </source>
</evidence>
<evidence type="ECO:0000256" key="1">
    <source>
        <dbReference type="ARBA" id="ARBA00004514"/>
    </source>
</evidence>
<feature type="signal peptide" evidence="10">
    <location>
        <begin position="1"/>
        <end position="20"/>
    </location>
</feature>
<dbReference type="InParanoid" id="Q5CRT0"/>
<keyword evidence="10" id="KW-0732">Signal</keyword>
<protein>
    <recommendedName>
        <fullName evidence="6">Translation initiation factor eIF2B subunit beta</fullName>
    </recommendedName>
    <alternativeName>
        <fullName evidence="7">eIF2B GDP-GTP exchange factor subunit beta</fullName>
    </alternativeName>
</protein>
<dbReference type="GeneID" id="3373092"/>
<dbReference type="Gene3D" id="3.40.50.10470">
    <property type="entry name" value="Translation initiation factor eif-2b, domain 2"/>
    <property type="match status" value="1"/>
</dbReference>
<dbReference type="RefSeq" id="XP_626106.1">
    <property type="nucleotide sequence ID" value="XM_626106.1"/>
</dbReference>
<evidence type="ECO:0000256" key="4">
    <source>
        <dbReference type="ARBA" id="ARBA00022540"/>
    </source>
</evidence>
<evidence type="ECO:0000256" key="2">
    <source>
        <dbReference type="ARBA" id="ARBA00007251"/>
    </source>
</evidence>
<dbReference type="GO" id="GO:0005851">
    <property type="term" value="C:eukaryotic translation initiation factor 2B complex"/>
    <property type="evidence" value="ECO:0007669"/>
    <property type="project" value="TreeGrafter"/>
</dbReference>
<comment type="caution">
    <text evidence="11">The sequence shown here is derived from an EMBL/GenBank/DDBJ whole genome shotgun (WGS) entry which is preliminary data.</text>
</comment>
<feature type="chain" id="PRO_5004254891" description="Translation initiation factor eIF2B subunit beta" evidence="10">
    <location>
        <begin position="21"/>
        <end position="362"/>
    </location>
</feature>
<organism evidence="11 12">
    <name type="scientific">Cryptosporidium parvum (strain Iowa II)</name>
    <dbReference type="NCBI Taxonomy" id="353152"/>
    <lineage>
        <taxon>Eukaryota</taxon>
        <taxon>Sar</taxon>
        <taxon>Alveolata</taxon>
        <taxon>Apicomplexa</taxon>
        <taxon>Conoidasida</taxon>
        <taxon>Coccidia</taxon>
        <taxon>Eucoccidiorida</taxon>
        <taxon>Eimeriorina</taxon>
        <taxon>Cryptosporidiidae</taxon>
        <taxon>Cryptosporidium</taxon>
    </lineage>
</organism>
<evidence type="ECO:0000256" key="10">
    <source>
        <dbReference type="SAM" id="SignalP"/>
    </source>
</evidence>
<dbReference type="InterPro" id="IPR042529">
    <property type="entry name" value="IF_2B-like_C"/>
</dbReference>
<evidence type="ECO:0000256" key="5">
    <source>
        <dbReference type="ARBA" id="ARBA00022917"/>
    </source>
</evidence>
<feature type="non-terminal residue" evidence="11">
    <location>
        <position position="1"/>
    </location>
</feature>
<keyword evidence="12" id="KW-1185">Reference proteome</keyword>
<dbReference type="Pfam" id="PF01008">
    <property type="entry name" value="IF-2B"/>
    <property type="match status" value="1"/>
</dbReference>
<dbReference type="InterPro" id="IPR037171">
    <property type="entry name" value="NagB/RpiA_transferase-like"/>
</dbReference>
<accession>Q5CRT0</accession>
<dbReference type="OrthoDB" id="269919at2759"/>
<comment type="subunit">
    <text evidence="8">Component of the translation initiation factor 2B (eIF2B) complex which is a heterodecamer of two sets of five different subunits: alpha, beta, gamma, delta and epsilon. Subunits alpha, beta and delta comprise a regulatory subcomplex and subunits epsilon and gamma comprise a catalytic subcomplex. Within the complex, the hexameric regulatory complex resides at the center, with the two heterodimeric catalytic subcomplexes bound on opposite sides.</text>
</comment>
<sequence>NKFLYFITLPLLIFFSQFLGLMHDKKKNNDWREDLYNLIELLRRRQLIGSQAQGKKTLEVLRQIVDKYSWKNVNELISNIKEIGSEVASIDPLAFSANGTFRRLINVIRKEYIKLSVKQPSSCQYFKNSENSKGYLQDVNMCLLRSAIFEGINELLHEYGQSWDFDQCLDIFTANETILIYGYSNLVERMLTSISKKKTNLIVFILDGDPEKHSQEFAQKISLEFGINAILISDSSLFSLIPKVSKVILSAKAIFPDGSAVTLSGGYLISQTAKFFSVPIVIVSALYKLCHFPLFDTQRTNLIVPPNLFADSLKQLSNVHFAINKLDLIPDNLISIFLTENGTMSKLQLYEIFKGRFHPDDL</sequence>
<dbReference type="AlphaFoldDB" id="Q5CRT0"/>
<keyword evidence="5" id="KW-0648">Protein biosynthesis</keyword>
<comment type="subcellular location">
    <subcellularLocation>
        <location evidence="1">Cytoplasm</location>
        <location evidence="1">Cytosol</location>
    </subcellularLocation>
</comment>
<dbReference type="GO" id="GO:0003743">
    <property type="term" value="F:translation initiation factor activity"/>
    <property type="evidence" value="ECO:0007669"/>
    <property type="project" value="UniProtKB-KW"/>
</dbReference>
<proteinExistence type="inferred from homology"/>
<dbReference type="FunCoup" id="Q5CRT0">
    <property type="interactions" value="231"/>
</dbReference>
<keyword evidence="4 11" id="KW-0396">Initiation factor</keyword>
<evidence type="ECO:0000313" key="12">
    <source>
        <dbReference type="Proteomes" id="UP000006726"/>
    </source>
</evidence>
<evidence type="ECO:0000256" key="8">
    <source>
        <dbReference type="ARBA" id="ARBA00046432"/>
    </source>
</evidence>